<accession>A0A5E7WKM8</accession>
<dbReference type="PANTHER" id="PTHR43792:SF1">
    <property type="entry name" value="N-ACETYLTRANSFERASE DOMAIN-CONTAINING PROTEIN"/>
    <property type="match status" value="1"/>
</dbReference>
<organism evidence="2 3">
    <name type="scientific">Pseudomonas fluorescens</name>
    <dbReference type="NCBI Taxonomy" id="294"/>
    <lineage>
        <taxon>Bacteria</taxon>
        <taxon>Pseudomonadati</taxon>
        <taxon>Pseudomonadota</taxon>
        <taxon>Gammaproteobacteria</taxon>
        <taxon>Pseudomonadales</taxon>
        <taxon>Pseudomonadaceae</taxon>
        <taxon>Pseudomonas</taxon>
    </lineage>
</organism>
<feature type="domain" description="N-acetyltransferase" evidence="1">
    <location>
        <begin position="13"/>
        <end position="182"/>
    </location>
</feature>
<dbReference type="Gene3D" id="3.40.630.30">
    <property type="match status" value="1"/>
</dbReference>
<protein>
    <recommendedName>
        <fullName evidence="1">N-acetyltransferase domain-containing protein</fullName>
    </recommendedName>
</protein>
<reference evidence="2 3" key="1">
    <citation type="submission" date="2019-09" db="EMBL/GenBank/DDBJ databases">
        <authorList>
            <person name="Chandra G."/>
            <person name="Truman W A."/>
        </authorList>
    </citation>
    <scope>NUCLEOTIDE SEQUENCE [LARGE SCALE GENOMIC DNA]</scope>
    <source>
        <strain evidence="2">PS943</strain>
    </source>
</reference>
<dbReference type="InterPro" id="IPR016181">
    <property type="entry name" value="Acyl_CoA_acyltransferase"/>
</dbReference>
<dbReference type="InterPro" id="IPR000182">
    <property type="entry name" value="GNAT_dom"/>
</dbReference>
<dbReference type="PANTHER" id="PTHR43792">
    <property type="entry name" value="GNAT FAMILY, PUTATIVE (AFU_ORTHOLOGUE AFUA_3G00765)-RELATED-RELATED"/>
    <property type="match status" value="1"/>
</dbReference>
<evidence type="ECO:0000313" key="2">
    <source>
        <dbReference type="EMBL" id="VVQ35989.1"/>
    </source>
</evidence>
<dbReference type="InterPro" id="IPR051531">
    <property type="entry name" value="N-acetyltransferase"/>
</dbReference>
<proteinExistence type="predicted"/>
<evidence type="ECO:0000259" key="1">
    <source>
        <dbReference type="PROSITE" id="PS51186"/>
    </source>
</evidence>
<dbReference type="Pfam" id="PF13302">
    <property type="entry name" value="Acetyltransf_3"/>
    <property type="match status" value="1"/>
</dbReference>
<dbReference type="SUPFAM" id="SSF55729">
    <property type="entry name" value="Acyl-CoA N-acyltransferases (Nat)"/>
    <property type="match status" value="1"/>
</dbReference>
<dbReference type="EMBL" id="CABVJH010000009">
    <property type="protein sequence ID" value="VVQ35989.1"/>
    <property type="molecule type" value="Genomic_DNA"/>
</dbReference>
<dbReference type="PROSITE" id="PS51186">
    <property type="entry name" value="GNAT"/>
    <property type="match status" value="1"/>
</dbReference>
<gene>
    <name evidence="2" type="ORF">PS943_04599</name>
</gene>
<name>A0A5E7WKM8_PSEFL</name>
<dbReference type="AlphaFoldDB" id="A0A5E7WKM8"/>
<sequence>MMEPILELESARLLLRQWRDEDLPEFAAMCADPQVMRYFPAPLSRLESASLIGRIRGHFAEHGFGLWALERKDTGAFIGFTGLAEVGFDARFTPATEIGWRLAREHWGLGYASEAAWTALRCGFDRLALKEVVSFTTETNTPSQKVMQAIGMHHDSADDFDHPMLATDHPLRHHALYRITREQWLQTLHG</sequence>
<dbReference type="Proteomes" id="UP000325645">
    <property type="component" value="Unassembled WGS sequence"/>
</dbReference>
<evidence type="ECO:0000313" key="3">
    <source>
        <dbReference type="Proteomes" id="UP000325645"/>
    </source>
</evidence>
<dbReference type="GO" id="GO:0016747">
    <property type="term" value="F:acyltransferase activity, transferring groups other than amino-acyl groups"/>
    <property type="evidence" value="ECO:0007669"/>
    <property type="project" value="InterPro"/>
</dbReference>